<organism evidence="1 2">
    <name type="scientific">Nocardia thailandica</name>
    <dbReference type="NCBI Taxonomy" id="257275"/>
    <lineage>
        <taxon>Bacteria</taxon>
        <taxon>Bacillati</taxon>
        <taxon>Actinomycetota</taxon>
        <taxon>Actinomycetes</taxon>
        <taxon>Mycobacteriales</taxon>
        <taxon>Nocardiaceae</taxon>
        <taxon>Nocardia</taxon>
    </lineage>
</organism>
<gene>
    <name evidence="1" type="ORF">ACFYTF_25985</name>
</gene>
<reference evidence="1 2" key="1">
    <citation type="submission" date="2024-10" db="EMBL/GenBank/DDBJ databases">
        <title>The Natural Products Discovery Center: Release of the First 8490 Sequenced Strains for Exploring Actinobacteria Biosynthetic Diversity.</title>
        <authorList>
            <person name="Kalkreuter E."/>
            <person name="Kautsar S.A."/>
            <person name="Yang D."/>
            <person name="Bader C.D."/>
            <person name="Teijaro C.N."/>
            <person name="Fluegel L."/>
            <person name="Davis C.M."/>
            <person name="Simpson J.R."/>
            <person name="Lauterbach L."/>
            <person name="Steele A.D."/>
            <person name="Gui C."/>
            <person name="Meng S."/>
            <person name="Li G."/>
            <person name="Viehrig K."/>
            <person name="Ye F."/>
            <person name="Su P."/>
            <person name="Kiefer A.F."/>
            <person name="Nichols A."/>
            <person name="Cepeda A.J."/>
            <person name="Yan W."/>
            <person name="Fan B."/>
            <person name="Jiang Y."/>
            <person name="Adhikari A."/>
            <person name="Zheng C.-J."/>
            <person name="Schuster L."/>
            <person name="Cowan T.M."/>
            <person name="Smanski M.J."/>
            <person name="Chevrette M.G."/>
            <person name="De Carvalho L.P.S."/>
            <person name="Shen B."/>
        </authorList>
    </citation>
    <scope>NUCLEOTIDE SEQUENCE [LARGE SCALE GENOMIC DNA]</scope>
    <source>
        <strain evidence="1 2">NPDC004045</strain>
    </source>
</reference>
<dbReference type="SUPFAM" id="SSF51621">
    <property type="entry name" value="Phosphoenolpyruvate/pyruvate domain"/>
    <property type="match status" value="1"/>
</dbReference>
<evidence type="ECO:0000313" key="2">
    <source>
        <dbReference type="Proteomes" id="UP001601444"/>
    </source>
</evidence>
<dbReference type="InterPro" id="IPR015813">
    <property type="entry name" value="Pyrv/PenolPyrv_kinase-like_dom"/>
</dbReference>
<comment type="caution">
    <text evidence="1">The sequence shown here is derived from an EMBL/GenBank/DDBJ whole genome shotgun (WGS) entry which is preliminary data.</text>
</comment>
<accession>A0ABW6PV62</accession>
<dbReference type="EMBL" id="JBIAMX010000020">
    <property type="protein sequence ID" value="MFF0546289.1"/>
    <property type="molecule type" value="Genomic_DNA"/>
</dbReference>
<dbReference type="Gene3D" id="3.20.20.60">
    <property type="entry name" value="Phosphoenolpyruvate-binding domains"/>
    <property type="match status" value="1"/>
</dbReference>
<dbReference type="RefSeq" id="WP_387702680.1">
    <property type="nucleotide sequence ID" value="NZ_JBIAMX010000020.1"/>
</dbReference>
<evidence type="ECO:0000313" key="1">
    <source>
        <dbReference type="EMBL" id="MFF0546289.1"/>
    </source>
</evidence>
<dbReference type="InterPro" id="IPR040442">
    <property type="entry name" value="Pyrv_kinase-like_dom_sf"/>
</dbReference>
<keyword evidence="2" id="KW-1185">Reference proteome</keyword>
<dbReference type="Proteomes" id="UP001601444">
    <property type="component" value="Unassembled WGS sequence"/>
</dbReference>
<name>A0ABW6PV62_9NOCA</name>
<proteinExistence type="predicted"/>
<sequence length="191" mass="19828">MPVGADLIFTEALSGAAEFEKFRSVVSTPRANGTEFGTSALIPAALESIGHNAVICPVPNPQPAMSAAETGLREIHAGGARTGLPDRRQPRCRLSMPCRAAAVICSRAVAEKDRPVLIRATANSTPLSMISPTLIARLPETCHPMGVVRTAVGCLGAGGPAEDEDPKAVRAAVARSAASRVHMFAVAHMLS</sequence>
<protein>
    <submittedName>
        <fullName evidence="1">Uncharacterized protein</fullName>
    </submittedName>
</protein>